<protein>
    <submittedName>
        <fullName evidence="2">Uncharacterized protein</fullName>
    </submittedName>
</protein>
<accession>A0A498N012</accession>
<feature type="region of interest" description="Disordered" evidence="1">
    <location>
        <begin position="43"/>
        <end position="80"/>
    </location>
</feature>
<proteinExistence type="predicted"/>
<gene>
    <name evidence="2" type="ORF">ROHU_021671</name>
</gene>
<evidence type="ECO:0000313" key="3">
    <source>
        <dbReference type="Proteomes" id="UP000290572"/>
    </source>
</evidence>
<reference evidence="2 3" key="1">
    <citation type="submission" date="2018-03" db="EMBL/GenBank/DDBJ databases">
        <title>Draft genome sequence of Rohu Carp (Labeo rohita).</title>
        <authorList>
            <person name="Das P."/>
            <person name="Kushwaha B."/>
            <person name="Joshi C.G."/>
            <person name="Kumar D."/>
            <person name="Nagpure N.S."/>
            <person name="Sahoo L."/>
            <person name="Das S.P."/>
            <person name="Bit A."/>
            <person name="Patnaik S."/>
            <person name="Meher P.K."/>
            <person name="Jayasankar P."/>
            <person name="Koringa P.G."/>
            <person name="Patel N.V."/>
            <person name="Hinsu A.T."/>
            <person name="Kumar R."/>
            <person name="Pandey M."/>
            <person name="Agarwal S."/>
            <person name="Srivastava S."/>
            <person name="Singh M."/>
            <person name="Iquebal M.A."/>
            <person name="Jaiswal S."/>
            <person name="Angadi U.B."/>
            <person name="Kumar N."/>
            <person name="Raza M."/>
            <person name="Shah T.M."/>
            <person name="Rai A."/>
            <person name="Jena J.K."/>
        </authorList>
    </citation>
    <scope>NUCLEOTIDE SEQUENCE [LARGE SCALE GENOMIC DNA]</scope>
    <source>
        <strain evidence="2">DASCIFA01</strain>
        <tissue evidence="2">Testis</tissue>
    </source>
</reference>
<organism evidence="2 3">
    <name type="scientific">Labeo rohita</name>
    <name type="common">Indian major carp</name>
    <name type="synonym">Cyprinus rohita</name>
    <dbReference type="NCBI Taxonomy" id="84645"/>
    <lineage>
        <taxon>Eukaryota</taxon>
        <taxon>Metazoa</taxon>
        <taxon>Chordata</taxon>
        <taxon>Craniata</taxon>
        <taxon>Vertebrata</taxon>
        <taxon>Euteleostomi</taxon>
        <taxon>Actinopterygii</taxon>
        <taxon>Neopterygii</taxon>
        <taxon>Teleostei</taxon>
        <taxon>Ostariophysi</taxon>
        <taxon>Cypriniformes</taxon>
        <taxon>Cyprinidae</taxon>
        <taxon>Labeoninae</taxon>
        <taxon>Labeonini</taxon>
        <taxon>Labeo</taxon>
    </lineage>
</organism>
<evidence type="ECO:0000313" key="2">
    <source>
        <dbReference type="EMBL" id="RXN25122.1"/>
    </source>
</evidence>
<dbReference type="Proteomes" id="UP000290572">
    <property type="component" value="Unassembled WGS sequence"/>
</dbReference>
<keyword evidence="3" id="KW-1185">Reference proteome</keyword>
<sequence length="107" mass="12461">MVWNRFLKSHWLTVMLQASPERKEEYDATRGWRGKGFISRDETREWDSSDQKTLLPSCGQDEEQEVMKQRPGRPVADSDGDFVIPLTKSITLLKQKTIRRSMSKSCI</sequence>
<dbReference type="AlphaFoldDB" id="A0A498N012"/>
<name>A0A498N012_LABRO</name>
<evidence type="ECO:0000256" key="1">
    <source>
        <dbReference type="SAM" id="MobiDB-lite"/>
    </source>
</evidence>
<comment type="caution">
    <text evidence="2">The sequence shown here is derived from an EMBL/GenBank/DDBJ whole genome shotgun (WGS) entry which is preliminary data.</text>
</comment>
<dbReference type="EMBL" id="QBIY01012421">
    <property type="protein sequence ID" value="RXN25122.1"/>
    <property type="molecule type" value="Genomic_DNA"/>
</dbReference>